<keyword evidence="4" id="KW-0413">Isomerase</keyword>
<sequence length="345" mass="38022">MTSMDVCRKVAELVRPLGYSPDAPQACLDSPTAAEVYSGQTHAGSYAGKRSEKGKRKSGVGHGGTLDPAATGVLVLGVGEGTKRLRHFLSGRKQYRAVVRLGVTTDTLDSEGRVVEEREWKHVTKATLTRVLRSFLGKQLQQPPLFSAKRVNGVRMYDIVRSIQEQQARQSRRPGSRADLSLSGGPDRGDLAPLLETPNADDPAAEPRPQAEDPASTHSDRRFSSALWHGVLERVPLPRPCEIEISQLDLVDESEFGMPYFAISVTCSKGTYIRQLAADIAARCGTVGHLAELTRTSQAPFRLEDCVEFEGLTRDRLLRHLIPIPVIDNIIREKERWHRGADCPN</sequence>
<gene>
    <name evidence="7" type="ORF">BESB_018510</name>
</gene>
<dbReference type="InterPro" id="IPR020103">
    <property type="entry name" value="PsdUridine_synth_cat_dom_sf"/>
</dbReference>
<protein>
    <recommendedName>
        <fullName evidence="2">tRNA pseudouridine(55) synthase</fullName>
        <ecNumber evidence="2">5.4.99.25</ecNumber>
    </recommendedName>
</protein>
<dbReference type="PANTHER" id="PTHR13767">
    <property type="entry name" value="TRNA-PSEUDOURIDINE SYNTHASE"/>
    <property type="match status" value="1"/>
</dbReference>
<dbReference type="Pfam" id="PF01509">
    <property type="entry name" value="TruB_N"/>
    <property type="match status" value="1"/>
</dbReference>
<evidence type="ECO:0000256" key="2">
    <source>
        <dbReference type="ARBA" id="ARBA00012787"/>
    </source>
</evidence>
<organism evidence="7 8">
    <name type="scientific">Besnoitia besnoiti</name>
    <name type="common">Apicomplexan protozoan</name>
    <dbReference type="NCBI Taxonomy" id="94643"/>
    <lineage>
        <taxon>Eukaryota</taxon>
        <taxon>Sar</taxon>
        <taxon>Alveolata</taxon>
        <taxon>Apicomplexa</taxon>
        <taxon>Conoidasida</taxon>
        <taxon>Coccidia</taxon>
        <taxon>Eucoccidiorida</taxon>
        <taxon>Eimeriorina</taxon>
        <taxon>Sarcocystidae</taxon>
        <taxon>Besnoitia</taxon>
    </lineage>
</organism>
<dbReference type="SUPFAM" id="SSF55120">
    <property type="entry name" value="Pseudouridine synthase"/>
    <property type="match status" value="1"/>
</dbReference>
<evidence type="ECO:0000256" key="5">
    <source>
        <dbReference type="SAM" id="MobiDB-lite"/>
    </source>
</evidence>
<dbReference type="Proteomes" id="UP000224006">
    <property type="component" value="Chromosome X"/>
</dbReference>
<comment type="caution">
    <text evidence="7">The sequence shown here is derived from an EMBL/GenBank/DDBJ whole genome shotgun (WGS) entry which is preliminary data.</text>
</comment>
<dbReference type="EC" id="5.4.99.25" evidence="2"/>
<dbReference type="InterPro" id="IPR014780">
    <property type="entry name" value="tRNA_psdUridine_synth_TruB"/>
</dbReference>
<dbReference type="RefSeq" id="XP_029216542.1">
    <property type="nucleotide sequence ID" value="XM_029360566.1"/>
</dbReference>
<dbReference type="Gene3D" id="3.30.2350.10">
    <property type="entry name" value="Pseudouridine synthase"/>
    <property type="match status" value="2"/>
</dbReference>
<feature type="domain" description="Pseudouridine synthase II N-terminal" evidence="6">
    <location>
        <begin position="59"/>
        <end position="169"/>
    </location>
</feature>
<evidence type="ECO:0000256" key="1">
    <source>
        <dbReference type="ARBA" id="ARBA00008999"/>
    </source>
</evidence>
<evidence type="ECO:0000256" key="3">
    <source>
        <dbReference type="ARBA" id="ARBA00022694"/>
    </source>
</evidence>
<name>A0A2A9MA27_BESBE</name>
<dbReference type="PANTHER" id="PTHR13767:SF2">
    <property type="entry name" value="PSEUDOURIDYLATE SYNTHASE TRUB1"/>
    <property type="match status" value="1"/>
</dbReference>
<dbReference type="GO" id="GO:1990481">
    <property type="term" value="P:mRNA pseudouridine synthesis"/>
    <property type="evidence" value="ECO:0007669"/>
    <property type="project" value="TreeGrafter"/>
</dbReference>
<dbReference type="KEGG" id="bbes:BESB_018510"/>
<dbReference type="OrthoDB" id="9995526at2759"/>
<evidence type="ECO:0000256" key="4">
    <source>
        <dbReference type="ARBA" id="ARBA00023235"/>
    </source>
</evidence>
<feature type="region of interest" description="Disordered" evidence="5">
    <location>
        <begin position="39"/>
        <end position="64"/>
    </location>
</feature>
<reference evidence="7 8" key="1">
    <citation type="submission" date="2017-09" db="EMBL/GenBank/DDBJ databases">
        <title>Genome sequencing of Besnoitia besnoiti strain Bb-Ger1.</title>
        <authorList>
            <person name="Schares G."/>
            <person name="Venepally P."/>
            <person name="Lorenzi H.A."/>
        </authorList>
    </citation>
    <scope>NUCLEOTIDE SEQUENCE [LARGE SCALE GENOMIC DNA]</scope>
    <source>
        <strain evidence="7 8">Bb-Ger1</strain>
    </source>
</reference>
<dbReference type="GeneID" id="40306912"/>
<dbReference type="AlphaFoldDB" id="A0A2A9MA27"/>
<evidence type="ECO:0000313" key="8">
    <source>
        <dbReference type="Proteomes" id="UP000224006"/>
    </source>
</evidence>
<keyword evidence="3" id="KW-0819">tRNA processing</keyword>
<comment type="similarity">
    <text evidence="1">Belongs to the pseudouridine synthase TruB family.</text>
</comment>
<evidence type="ECO:0000259" key="6">
    <source>
        <dbReference type="Pfam" id="PF01509"/>
    </source>
</evidence>
<dbReference type="VEuPathDB" id="ToxoDB:BESB_018510"/>
<dbReference type="GO" id="GO:0003723">
    <property type="term" value="F:RNA binding"/>
    <property type="evidence" value="ECO:0007669"/>
    <property type="project" value="InterPro"/>
</dbReference>
<dbReference type="GO" id="GO:0006400">
    <property type="term" value="P:tRNA modification"/>
    <property type="evidence" value="ECO:0007669"/>
    <property type="project" value="TreeGrafter"/>
</dbReference>
<dbReference type="InterPro" id="IPR002501">
    <property type="entry name" value="PsdUridine_synth_N"/>
</dbReference>
<dbReference type="GO" id="GO:0160148">
    <property type="term" value="F:tRNA pseudouridine(55) synthase activity"/>
    <property type="evidence" value="ECO:0007669"/>
    <property type="project" value="UniProtKB-EC"/>
</dbReference>
<accession>A0A2A9MA27</accession>
<feature type="region of interest" description="Disordered" evidence="5">
    <location>
        <begin position="165"/>
        <end position="220"/>
    </location>
</feature>
<keyword evidence="8" id="KW-1185">Reference proteome</keyword>
<evidence type="ECO:0000313" key="7">
    <source>
        <dbReference type="EMBL" id="PFH32533.1"/>
    </source>
</evidence>
<dbReference type="EMBL" id="NWUJ01000011">
    <property type="protein sequence ID" value="PFH32533.1"/>
    <property type="molecule type" value="Genomic_DNA"/>
</dbReference>
<dbReference type="STRING" id="94643.A0A2A9MA27"/>
<proteinExistence type="inferred from homology"/>